<proteinExistence type="predicted"/>
<dbReference type="InterPro" id="IPR019775">
    <property type="entry name" value="WD40_repeat_CS"/>
</dbReference>
<dbReference type="PROSITE" id="PS50294">
    <property type="entry name" value="WD_REPEATS_REGION"/>
    <property type="match status" value="6"/>
</dbReference>
<dbReference type="InterPro" id="IPR053299">
    <property type="entry name" value="ASTRA_WD_repeat"/>
</dbReference>
<protein>
    <recommendedName>
        <fullName evidence="4">NACHT domain-containing protein</fullName>
    </recommendedName>
</protein>
<dbReference type="InterPro" id="IPR015943">
    <property type="entry name" value="WD40/YVTN_repeat-like_dom_sf"/>
</dbReference>
<dbReference type="InterPro" id="IPR020472">
    <property type="entry name" value="WD40_PAC1"/>
</dbReference>
<dbReference type="CDD" id="cd00200">
    <property type="entry name" value="WD40"/>
    <property type="match status" value="2"/>
</dbReference>
<dbReference type="PANTHER" id="PTHR44156">
    <property type="entry name" value="SUPERNUMERARY LIMBS, ISOFORM B-RELATED"/>
    <property type="match status" value="1"/>
</dbReference>
<dbReference type="InterPro" id="IPR056884">
    <property type="entry name" value="NPHP3-like_N"/>
</dbReference>
<dbReference type="Gene3D" id="3.40.50.300">
    <property type="entry name" value="P-loop containing nucleotide triphosphate hydrolases"/>
    <property type="match status" value="1"/>
</dbReference>
<feature type="repeat" description="WD" evidence="3">
    <location>
        <begin position="835"/>
        <end position="876"/>
    </location>
</feature>
<feature type="repeat" description="WD" evidence="3">
    <location>
        <begin position="790"/>
        <end position="833"/>
    </location>
</feature>
<reference evidence="5 6" key="1">
    <citation type="submission" date="2014-04" db="EMBL/GenBank/DDBJ databases">
        <authorList>
            <consortium name="DOE Joint Genome Institute"/>
            <person name="Kuo A."/>
            <person name="Girlanda M."/>
            <person name="Perotto S."/>
            <person name="Kohler A."/>
            <person name="Nagy L.G."/>
            <person name="Floudas D."/>
            <person name="Copeland A."/>
            <person name="Barry K.W."/>
            <person name="Cichocki N."/>
            <person name="Veneault-Fourrey C."/>
            <person name="LaButti K."/>
            <person name="Lindquist E.A."/>
            <person name="Lipzen A."/>
            <person name="Lundell T."/>
            <person name="Morin E."/>
            <person name="Murat C."/>
            <person name="Sun H."/>
            <person name="Tunlid A."/>
            <person name="Henrissat B."/>
            <person name="Grigoriev I.V."/>
            <person name="Hibbett D.S."/>
            <person name="Martin F."/>
            <person name="Nordberg H.P."/>
            <person name="Cantor M.N."/>
            <person name="Hua S.X."/>
        </authorList>
    </citation>
    <scope>NUCLEOTIDE SEQUENCE [LARGE SCALE GENOMIC DNA]</scope>
    <source>
        <strain evidence="5 6">MUT 4182</strain>
    </source>
</reference>
<dbReference type="Pfam" id="PF00400">
    <property type="entry name" value="WD40"/>
    <property type="match status" value="8"/>
</dbReference>
<feature type="domain" description="NACHT" evidence="4">
    <location>
        <begin position="25"/>
        <end position="169"/>
    </location>
</feature>
<feature type="repeat" description="WD" evidence="3">
    <location>
        <begin position="703"/>
        <end position="744"/>
    </location>
</feature>
<dbReference type="InterPro" id="IPR027417">
    <property type="entry name" value="P-loop_NTPase"/>
</dbReference>
<dbReference type="SUPFAM" id="SSF50978">
    <property type="entry name" value="WD40 repeat-like"/>
    <property type="match status" value="2"/>
</dbReference>
<dbReference type="OrthoDB" id="2754813at2759"/>
<dbReference type="Pfam" id="PF07676">
    <property type="entry name" value="PD40"/>
    <property type="match status" value="1"/>
</dbReference>
<dbReference type="InterPro" id="IPR011659">
    <property type="entry name" value="WD40"/>
</dbReference>
<evidence type="ECO:0000313" key="5">
    <source>
        <dbReference type="EMBL" id="KIO19725.1"/>
    </source>
</evidence>
<evidence type="ECO:0000256" key="2">
    <source>
        <dbReference type="ARBA" id="ARBA00022737"/>
    </source>
</evidence>
<accession>A0A0C3PXC7</accession>
<dbReference type="InterPro" id="IPR001680">
    <property type="entry name" value="WD40_rpt"/>
</dbReference>
<feature type="non-terminal residue" evidence="5">
    <location>
        <position position="1"/>
    </location>
</feature>
<name>A0A0C3PXC7_9AGAM</name>
<dbReference type="PROSITE" id="PS50837">
    <property type="entry name" value="NACHT"/>
    <property type="match status" value="1"/>
</dbReference>
<dbReference type="SUPFAM" id="SSF52540">
    <property type="entry name" value="P-loop containing nucleoside triphosphate hydrolases"/>
    <property type="match status" value="1"/>
</dbReference>
<dbReference type="AlphaFoldDB" id="A0A0C3PXC7"/>
<keyword evidence="1 3" id="KW-0853">WD repeat</keyword>
<evidence type="ECO:0000259" key="4">
    <source>
        <dbReference type="PROSITE" id="PS50837"/>
    </source>
</evidence>
<evidence type="ECO:0000256" key="3">
    <source>
        <dbReference type="PROSITE-ProRule" id="PRU00221"/>
    </source>
</evidence>
<feature type="repeat" description="WD" evidence="3">
    <location>
        <begin position="667"/>
        <end position="701"/>
    </location>
</feature>
<feature type="repeat" description="WD" evidence="3">
    <location>
        <begin position="616"/>
        <end position="657"/>
    </location>
</feature>
<feature type="repeat" description="WD" evidence="3">
    <location>
        <begin position="964"/>
        <end position="1005"/>
    </location>
</feature>
<dbReference type="InterPro" id="IPR036322">
    <property type="entry name" value="WD40_repeat_dom_sf"/>
</dbReference>
<feature type="repeat" description="WD" evidence="3">
    <location>
        <begin position="573"/>
        <end position="614"/>
    </location>
</feature>
<dbReference type="Proteomes" id="UP000054248">
    <property type="component" value="Unassembled WGS sequence"/>
</dbReference>
<keyword evidence="2" id="KW-0677">Repeat</keyword>
<evidence type="ECO:0000313" key="6">
    <source>
        <dbReference type="Proteomes" id="UP000054248"/>
    </source>
</evidence>
<dbReference type="EMBL" id="KN823206">
    <property type="protein sequence ID" value="KIO19725.1"/>
    <property type="molecule type" value="Genomic_DNA"/>
</dbReference>
<gene>
    <name evidence="5" type="ORF">M407DRAFT_222263</name>
</gene>
<dbReference type="STRING" id="1051891.A0A0C3PXC7"/>
<evidence type="ECO:0000256" key="1">
    <source>
        <dbReference type="ARBA" id="ARBA00022574"/>
    </source>
</evidence>
<dbReference type="Pfam" id="PF24883">
    <property type="entry name" value="NPHP3_N"/>
    <property type="match status" value="1"/>
</dbReference>
<sequence length="1176" mass="129591">CLPGTRSAILERIDNWIRGGKESKQVFSILGIAGRGKSTLASTVAYRWQDRAHCATFHFRRGQSELQKRLICALARQLGAHTASPVKHAILESIRENKDIAQGRLETQFQFLVGALKNLPHQTPIILIVDALDECEDVDYAVSFVRNIRQHAGLLPPQVKILLTYRPEAPLLRVLRRPEWEEESLDREGNMDESEIRLFMEYELSRIREDHDLPRDWPPQAVVQALVDRSQRLFQWSRIAVKYIADGSPKSRLDELLALPSTNDGLDGLYKPILSKAFEKLKKSQAKTRLLLDILGTLAVAAHPVSIDILTYLYSDHDGLHDQTENDRAHYLREEVLAGLSSLLSLPNSSDRYIRLGHTSLRDLLVSRDRCGKGSYHVDVDRYHWLLATKCFRVMLRDLRRNICHLSDLSKSNTEVQGAVSQYVPKGLQYSCRSWSIHLCVSSPQLIPQPETAKDGLADFEGLSKEKLLEWIEVMALIGEMKEARLIAKQTKLWLEQSSPDPRRIILATLWNDAYRFITEFQDPLSFGALHVYSSAISFCPRKTKLWEFYGSEAGIRFLHGEPRSEWSARLWSRSARSQVNSVAYSPDGKTIASGCEDGTVHLWDAETGLRVGKPLQGHTGAVNAVAFHPNSSQLSSGSTDGTIRLWDVQTGSGIGGALWPTLANVVLSTAFSPDGKTIVGAYSDNAIRLWDAKTHVPIGTPLEGHTNSVYAVSFSPDGKRIASGSRDCTIRLWDTLTGSPIGEPFSNQGHVNRIAFSPDGKKLAFSGFGPSVVILDADLDTGLAFDRKLGAHTGSISSIAFSPDGKKVASAGNNEDRTIRLWDLETGAVVGQVLKGPTEGIPALAFSPDGRTIVSGSVDGTIHLWDLGPGFLTQTPSREDTPDTISMAVAPGGERIATRSGEGTITLWDAETGIPVGALQETEKELVTRLSFSHNSRRLISYALLQGIRVWDLETGSPLGDPIETLPGIVRAIAWSPDDKIFACGYNNGTVCLWNSDTRSPIGKPLRGWKGGVTCLAFSSDGKRLASGSPEHILLWDVQTSSCAGELSLPDSDWPIVIAFSADNNGLSAELKGGASCTWDLTAMQSTGGPDLCRNLPKPYLSLELREQWLFYKGIRTLWLPSEYTAKDRIPVTLRGGVLFYFGHFNTTLDVSQTLPYLSIFGPPPPKTSDQGKVH</sequence>
<dbReference type="InterPro" id="IPR007111">
    <property type="entry name" value="NACHT_NTPase"/>
</dbReference>
<dbReference type="SMART" id="SM00320">
    <property type="entry name" value="WD40"/>
    <property type="match status" value="11"/>
</dbReference>
<reference evidence="6" key="2">
    <citation type="submission" date="2015-01" db="EMBL/GenBank/DDBJ databases">
        <title>Evolutionary Origins and Diversification of the Mycorrhizal Mutualists.</title>
        <authorList>
            <consortium name="DOE Joint Genome Institute"/>
            <consortium name="Mycorrhizal Genomics Consortium"/>
            <person name="Kohler A."/>
            <person name="Kuo A."/>
            <person name="Nagy L.G."/>
            <person name="Floudas D."/>
            <person name="Copeland A."/>
            <person name="Barry K.W."/>
            <person name="Cichocki N."/>
            <person name="Veneault-Fourrey C."/>
            <person name="LaButti K."/>
            <person name="Lindquist E.A."/>
            <person name="Lipzen A."/>
            <person name="Lundell T."/>
            <person name="Morin E."/>
            <person name="Murat C."/>
            <person name="Riley R."/>
            <person name="Ohm R."/>
            <person name="Sun H."/>
            <person name="Tunlid A."/>
            <person name="Henrissat B."/>
            <person name="Grigoriev I.V."/>
            <person name="Hibbett D.S."/>
            <person name="Martin F."/>
        </authorList>
    </citation>
    <scope>NUCLEOTIDE SEQUENCE [LARGE SCALE GENOMIC DNA]</scope>
    <source>
        <strain evidence="6">MUT 4182</strain>
    </source>
</reference>
<dbReference type="PRINTS" id="PR00320">
    <property type="entry name" value="GPROTEINBRPT"/>
</dbReference>
<dbReference type="PROSITE" id="PS00678">
    <property type="entry name" value="WD_REPEATS_1"/>
    <property type="match status" value="4"/>
</dbReference>
<dbReference type="Gene3D" id="2.130.10.10">
    <property type="entry name" value="YVTN repeat-like/Quinoprotein amine dehydrogenase"/>
    <property type="match status" value="4"/>
</dbReference>
<organism evidence="5 6">
    <name type="scientific">Tulasnella calospora MUT 4182</name>
    <dbReference type="NCBI Taxonomy" id="1051891"/>
    <lineage>
        <taxon>Eukaryota</taxon>
        <taxon>Fungi</taxon>
        <taxon>Dikarya</taxon>
        <taxon>Basidiomycota</taxon>
        <taxon>Agaricomycotina</taxon>
        <taxon>Agaricomycetes</taxon>
        <taxon>Cantharellales</taxon>
        <taxon>Tulasnellaceae</taxon>
        <taxon>Tulasnella</taxon>
    </lineage>
</organism>
<keyword evidence="6" id="KW-1185">Reference proteome</keyword>
<dbReference type="PROSITE" id="PS50082">
    <property type="entry name" value="WD_REPEATS_2"/>
    <property type="match status" value="7"/>
</dbReference>
<dbReference type="HOGENOM" id="CLU_000288_6_3_1"/>